<evidence type="ECO:0000313" key="2">
    <source>
        <dbReference type="EMBL" id="EZH74533.1"/>
    </source>
</evidence>
<dbReference type="OrthoDB" id="197461at2"/>
<dbReference type="eggNOG" id="COG3205">
    <property type="taxonomic scope" value="Bacteria"/>
</dbReference>
<evidence type="ECO:0000259" key="1">
    <source>
        <dbReference type="Pfam" id="PF09834"/>
    </source>
</evidence>
<dbReference type="RefSeq" id="WP_081802001.1">
    <property type="nucleotide sequence ID" value="NZ_AQRA01000003.1"/>
</dbReference>
<reference evidence="2 3" key="1">
    <citation type="submission" date="2014-04" db="EMBL/GenBank/DDBJ databases">
        <title>Aquimarina sp. 22II-S11-z7 Genome Sequencing.</title>
        <authorList>
            <person name="Lai Q."/>
        </authorList>
    </citation>
    <scope>NUCLEOTIDE SEQUENCE [LARGE SCALE GENOMIC DNA]</scope>
    <source>
        <strain evidence="2 3">22II-S11-z7</strain>
    </source>
</reference>
<sequence length="88" mass="10136">MILDQMILDKVATQKTTYQKDKTSEKPIRSIAKAVSWRVVGTLDTLIVSYVLTGEIALATSIASIDFVTKMILYFFHERIWNRIKWGK</sequence>
<feature type="domain" description="DUF2061" evidence="1">
    <location>
        <begin position="31"/>
        <end position="82"/>
    </location>
</feature>
<gene>
    <name evidence="2" type="ORF">ATO12_12245</name>
</gene>
<name>A0A023BY41_9FLAO</name>
<evidence type="ECO:0000313" key="3">
    <source>
        <dbReference type="Proteomes" id="UP000023541"/>
    </source>
</evidence>
<accession>A0A023BY41</accession>
<protein>
    <recommendedName>
        <fullName evidence="1">DUF2061 domain-containing protein</fullName>
    </recommendedName>
</protein>
<keyword evidence="3" id="KW-1185">Reference proteome</keyword>
<organism evidence="2 3">
    <name type="scientific">Aquimarina atlantica</name>
    <dbReference type="NCBI Taxonomy" id="1317122"/>
    <lineage>
        <taxon>Bacteria</taxon>
        <taxon>Pseudomonadati</taxon>
        <taxon>Bacteroidota</taxon>
        <taxon>Flavobacteriia</taxon>
        <taxon>Flavobacteriales</taxon>
        <taxon>Flavobacteriaceae</taxon>
        <taxon>Aquimarina</taxon>
    </lineage>
</organism>
<comment type="caution">
    <text evidence="2">The sequence shown here is derived from an EMBL/GenBank/DDBJ whole genome shotgun (WGS) entry which is preliminary data.</text>
</comment>
<dbReference type="EMBL" id="AQRA01000003">
    <property type="protein sequence ID" value="EZH74533.1"/>
    <property type="molecule type" value="Genomic_DNA"/>
</dbReference>
<dbReference type="InterPro" id="IPR018638">
    <property type="entry name" value="DUF2061_membrane"/>
</dbReference>
<dbReference type="STRING" id="1317122.ATO12_12245"/>
<dbReference type="Pfam" id="PF09834">
    <property type="entry name" value="DUF2061"/>
    <property type="match status" value="1"/>
</dbReference>
<dbReference type="AlphaFoldDB" id="A0A023BY41"/>
<proteinExistence type="predicted"/>
<dbReference type="Proteomes" id="UP000023541">
    <property type="component" value="Unassembled WGS sequence"/>
</dbReference>